<sequence length="66" mass="7317">MRTLFKVLLGLTFTGVAANFVSAKLAKKAEVELDAIVEQITDMAVDASMEFVDEEYADLCEDWEGK</sequence>
<dbReference type="EMBL" id="BK015796">
    <property type="protein sequence ID" value="DAE25325.1"/>
    <property type="molecule type" value="Genomic_DNA"/>
</dbReference>
<evidence type="ECO:0000313" key="1">
    <source>
        <dbReference type="EMBL" id="DAE25325.1"/>
    </source>
</evidence>
<reference evidence="1" key="1">
    <citation type="journal article" date="2021" name="Proc. Natl. Acad. Sci. U.S.A.">
        <title>A Catalog of Tens of Thousands of Viruses from Human Metagenomes Reveals Hidden Associations with Chronic Diseases.</title>
        <authorList>
            <person name="Tisza M.J."/>
            <person name="Buck C.B."/>
        </authorList>
    </citation>
    <scope>NUCLEOTIDE SEQUENCE</scope>
    <source>
        <strain evidence="1">Ctj7g1</strain>
    </source>
</reference>
<name>A0A8S5R2X6_9CAUD</name>
<protein>
    <submittedName>
        <fullName evidence="1">Uncharacterized protein</fullName>
    </submittedName>
</protein>
<accession>A0A8S5R2X6</accession>
<proteinExistence type="predicted"/>
<organism evidence="1">
    <name type="scientific">Siphoviridae sp. ctj7g1</name>
    <dbReference type="NCBI Taxonomy" id="2826438"/>
    <lineage>
        <taxon>Viruses</taxon>
        <taxon>Duplodnaviria</taxon>
        <taxon>Heunggongvirae</taxon>
        <taxon>Uroviricota</taxon>
        <taxon>Caudoviricetes</taxon>
    </lineage>
</organism>